<dbReference type="NCBIfam" id="NF009906">
    <property type="entry name" value="PRK13369.1"/>
    <property type="match status" value="1"/>
</dbReference>
<reference evidence="9" key="1">
    <citation type="journal article" date="2021" name="Front. Microbiol.">
        <title>Comprehensive Comparative Genomics and Phenotyping of Methylobacterium Species.</title>
        <authorList>
            <person name="Alessa O."/>
            <person name="Ogura Y."/>
            <person name="Fujitani Y."/>
            <person name="Takami H."/>
            <person name="Hayashi T."/>
            <person name="Sahin N."/>
            <person name="Tani A."/>
        </authorList>
    </citation>
    <scope>NUCLEOTIDE SEQUENCE</scope>
    <source>
        <strain evidence="9">DSM 17168</strain>
    </source>
</reference>
<dbReference type="SUPFAM" id="SSF54373">
    <property type="entry name" value="FAD-linked reductases, C-terminal domain"/>
    <property type="match status" value="1"/>
</dbReference>
<comment type="catalytic activity">
    <reaction evidence="6">
        <text>a quinone + sn-glycerol 3-phosphate = dihydroxyacetone phosphate + a quinol</text>
        <dbReference type="Rhea" id="RHEA:18977"/>
        <dbReference type="ChEBI" id="CHEBI:24646"/>
        <dbReference type="ChEBI" id="CHEBI:57597"/>
        <dbReference type="ChEBI" id="CHEBI:57642"/>
        <dbReference type="ChEBI" id="CHEBI:132124"/>
        <dbReference type="EC" id="1.1.5.3"/>
    </reaction>
</comment>
<dbReference type="Pfam" id="PF16901">
    <property type="entry name" value="DAO_C"/>
    <property type="match status" value="1"/>
</dbReference>
<comment type="similarity">
    <text evidence="2 6">Belongs to the FAD-dependent glycerol-3-phosphate dehydrogenase family.</text>
</comment>
<dbReference type="PRINTS" id="PR01001">
    <property type="entry name" value="FADG3PDH"/>
</dbReference>
<evidence type="ECO:0000256" key="3">
    <source>
        <dbReference type="ARBA" id="ARBA00022630"/>
    </source>
</evidence>
<dbReference type="NCBIfam" id="NF008899">
    <property type="entry name" value="PRK12266.1"/>
    <property type="match status" value="1"/>
</dbReference>
<keyword evidence="5 6" id="KW-0560">Oxidoreductase</keyword>
<evidence type="ECO:0000256" key="4">
    <source>
        <dbReference type="ARBA" id="ARBA00022827"/>
    </source>
</evidence>
<keyword evidence="3 6" id="KW-0285">Flavoprotein</keyword>
<evidence type="ECO:0000313" key="10">
    <source>
        <dbReference type="Proteomes" id="UP001055153"/>
    </source>
</evidence>
<reference evidence="9" key="2">
    <citation type="submission" date="2021-08" db="EMBL/GenBank/DDBJ databases">
        <authorList>
            <person name="Tani A."/>
            <person name="Ola A."/>
            <person name="Ogura Y."/>
            <person name="Katsura K."/>
            <person name="Hayashi T."/>
        </authorList>
    </citation>
    <scope>NUCLEOTIDE SEQUENCE</scope>
    <source>
        <strain evidence="9">DSM 17168</strain>
    </source>
</reference>
<dbReference type="Proteomes" id="UP001055153">
    <property type="component" value="Unassembled WGS sequence"/>
</dbReference>
<gene>
    <name evidence="9" type="primary">eryB</name>
    <name evidence="9" type="ORF">GMJLKIPL_0497</name>
</gene>
<evidence type="ECO:0000256" key="5">
    <source>
        <dbReference type="ARBA" id="ARBA00023002"/>
    </source>
</evidence>
<dbReference type="Gene3D" id="3.50.50.60">
    <property type="entry name" value="FAD/NAD(P)-binding domain"/>
    <property type="match status" value="1"/>
</dbReference>
<evidence type="ECO:0000259" key="8">
    <source>
        <dbReference type="Pfam" id="PF16901"/>
    </source>
</evidence>
<evidence type="ECO:0000259" key="7">
    <source>
        <dbReference type="Pfam" id="PF01266"/>
    </source>
</evidence>
<feature type="domain" description="Alpha-glycerophosphate oxidase C-terminal" evidence="8">
    <location>
        <begin position="391"/>
        <end position="493"/>
    </location>
</feature>
<name>A0ABQ4S609_9HYPH</name>
<protein>
    <recommendedName>
        <fullName evidence="6">Glycerol-3-phosphate dehydrogenase</fullName>
        <ecNumber evidence="6">1.1.5.3</ecNumber>
    </recommendedName>
</protein>
<dbReference type="Pfam" id="PF01266">
    <property type="entry name" value="DAO"/>
    <property type="match status" value="1"/>
</dbReference>
<dbReference type="PROSITE" id="PS00978">
    <property type="entry name" value="FAD_G3PDH_2"/>
    <property type="match status" value="1"/>
</dbReference>
<comment type="caution">
    <text evidence="9">The sequence shown here is derived from an EMBL/GenBank/DDBJ whole genome shotgun (WGS) entry which is preliminary data.</text>
</comment>
<dbReference type="Gene3D" id="1.10.8.870">
    <property type="entry name" value="Alpha-glycerophosphate oxidase, cap domain"/>
    <property type="match status" value="1"/>
</dbReference>
<evidence type="ECO:0000256" key="6">
    <source>
        <dbReference type="RuleBase" id="RU361217"/>
    </source>
</evidence>
<dbReference type="RefSeq" id="WP_238233533.1">
    <property type="nucleotide sequence ID" value="NZ_BPQQ01000004.1"/>
</dbReference>
<dbReference type="PANTHER" id="PTHR11985">
    <property type="entry name" value="GLYCEROL-3-PHOSPHATE DEHYDROGENASE"/>
    <property type="match status" value="1"/>
</dbReference>
<dbReference type="EMBL" id="BPQQ01000004">
    <property type="protein sequence ID" value="GJD98586.1"/>
    <property type="molecule type" value="Genomic_DNA"/>
</dbReference>
<organism evidence="9 10">
    <name type="scientific">Methylobacterium isbiliense</name>
    <dbReference type="NCBI Taxonomy" id="315478"/>
    <lineage>
        <taxon>Bacteria</taxon>
        <taxon>Pseudomonadati</taxon>
        <taxon>Pseudomonadota</taxon>
        <taxon>Alphaproteobacteria</taxon>
        <taxon>Hyphomicrobiales</taxon>
        <taxon>Methylobacteriaceae</taxon>
        <taxon>Methylobacterium</taxon>
    </lineage>
</organism>
<dbReference type="SUPFAM" id="SSF51905">
    <property type="entry name" value="FAD/NAD(P)-binding domain"/>
    <property type="match status" value="1"/>
</dbReference>
<sequence length="510" mass="56218">MSLRREQPGLFDLAVIGGGINGCGIARDAAGRGASVVLFEQNDLGSGTSSASTKLIHGGLRYLEHHEFRLVRESLMEREVLWGMAPHIVWPLRFVLPHHAGLRPAWLLRLGLFLYDHLGGRRRLPGTRTLDLARDPAGAPLKPGFGRAFEYSDCWVEDSRLVVLNARDAAARGAVVRPRTRVVGATRLADRWEVAVEEAGGRRETVQARVLVNAAGPWVADVLTGVVRANTAEGVRLVQGSHIVVRRLFAHDRAYIFQNADGRIVFAIPYERDFTLIGTTDRDYRGDPAAVSASEEEIAYLCAAASEYFREQIRREDVVWTYSGVRPLYDDGATKAQEATRDYVLTLDAGPERAALLSVFGGKITTYRRLAEAALERLRDHLPAARRPAWTRGAGLPGGDFPVTGYDDLVAQVRREHPYLAPAHAARLVRAYGTDAREILQGARTAADLGRVFGADLTEREVRYLMRREWAMRADDVLWRRTKLGLRLDPAEAAALDAFMRGGAAASSAA</sequence>
<accession>A0ABQ4S609</accession>
<feature type="domain" description="FAD dependent oxidoreductase" evidence="7">
    <location>
        <begin position="12"/>
        <end position="368"/>
    </location>
</feature>
<dbReference type="InterPro" id="IPR006076">
    <property type="entry name" value="FAD-dep_OxRdtase"/>
</dbReference>
<dbReference type="EC" id="1.1.5.3" evidence="6"/>
<dbReference type="InterPro" id="IPR038299">
    <property type="entry name" value="DAO_C_sf"/>
</dbReference>
<dbReference type="InterPro" id="IPR031656">
    <property type="entry name" value="DAO_C"/>
</dbReference>
<evidence type="ECO:0000313" key="9">
    <source>
        <dbReference type="EMBL" id="GJD98586.1"/>
    </source>
</evidence>
<dbReference type="PROSITE" id="PS00977">
    <property type="entry name" value="FAD_G3PDH_1"/>
    <property type="match status" value="1"/>
</dbReference>
<comment type="cofactor">
    <cofactor evidence="1 6">
        <name>FAD</name>
        <dbReference type="ChEBI" id="CHEBI:57692"/>
    </cofactor>
</comment>
<keyword evidence="10" id="KW-1185">Reference proteome</keyword>
<keyword evidence="4" id="KW-0274">FAD</keyword>
<dbReference type="Gene3D" id="3.30.9.10">
    <property type="entry name" value="D-Amino Acid Oxidase, subunit A, domain 2"/>
    <property type="match status" value="1"/>
</dbReference>
<proteinExistence type="inferred from homology"/>
<dbReference type="InterPro" id="IPR036188">
    <property type="entry name" value="FAD/NAD-bd_sf"/>
</dbReference>
<evidence type="ECO:0000256" key="2">
    <source>
        <dbReference type="ARBA" id="ARBA00007330"/>
    </source>
</evidence>
<dbReference type="InterPro" id="IPR000447">
    <property type="entry name" value="G3P_DH_FAD-dep"/>
</dbReference>
<evidence type="ECO:0000256" key="1">
    <source>
        <dbReference type="ARBA" id="ARBA00001974"/>
    </source>
</evidence>
<dbReference type="PANTHER" id="PTHR11985:SF15">
    <property type="entry name" value="GLYCEROL-3-PHOSPHATE DEHYDROGENASE, MITOCHONDRIAL"/>
    <property type="match status" value="1"/>
</dbReference>
<dbReference type="Gene3D" id="6.10.250.1890">
    <property type="match status" value="1"/>
</dbReference>